<dbReference type="HOGENOM" id="CLU_903329_0_0_1"/>
<reference evidence="2" key="1">
    <citation type="journal article" date="2014" name="Microb. Cell Fact.">
        <title>Exploiting Issatchenkia orientalis SD108 for succinic acid production.</title>
        <authorList>
            <person name="Xiao H."/>
            <person name="Shao Z."/>
            <person name="Jiang Y."/>
            <person name="Dole S."/>
            <person name="Zhao H."/>
        </authorList>
    </citation>
    <scope>NUCLEOTIDE SEQUENCE [LARGE SCALE GENOMIC DNA]</scope>
    <source>
        <strain evidence="2">SD108</strain>
    </source>
</reference>
<evidence type="ECO:0000313" key="1">
    <source>
        <dbReference type="EMBL" id="KGK36884.1"/>
    </source>
</evidence>
<name>A0A099NY17_PICKU</name>
<evidence type="ECO:0000313" key="2">
    <source>
        <dbReference type="Proteomes" id="UP000029867"/>
    </source>
</evidence>
<sequence>MNSNVNFKYKFSQLQFEEVDKNKGIGVNLLQNELAGKLELQRLPSIDSVQASMDLEYKRKLATSSLIKEKAKYKSKISFEDSIVKTRSLNEPPSTSFFKVSKFNSHRDTHITEQNRESDLTEGTTQEQVHVNFKKQTIFEKLKQKVTDIFFRCIRNADIHAREDGKKDELSQNSVDLVSLDTGSSGNHCRDETLNCNKRRNREEDGYSKINTIEDDAKFTYYLLAPQNVKKGLLTEGEIQQLLGADSHVFTIREDSPPDRLGLELLELNNGTTLGCSRTLSVNESQGSLLVDVASSLLDLSDGYSLCE</sequence>
<dbReference type="EMBL" id="JQFK01000050">
    <property type="protein sequence ID" value="KGK36884.1"/>
    <property type="molecule type" value="Genomic_DNA"/>
</dbReference>
<protein>
    <submittedName>
        <fullName evidence="1">Uncharacterized protein</fullName>
    </submittedName>
</protein>
<gene>
    <name evidence="1" type="ORF">JL09_g3966</name>
</gene>
<dbReference type="Proteomes" id="UP000029867">
    <property type="component" value="Unassembled WGS sequence"/>
</dbReference>
<proteinExistence type="predicted"/>
<comment type="caution">
    <text evidence="1">The sequence shown here is derived from an EMBL/GenBank/DDBJ whole genome shotgun (WGS) entry which is preliminary data.</text>
</comment>
<accession>A0A099NY17</accession>
<organism evidence="1 2">
    <name type="scientific">Pichia kudriavzevii</name>
    <name type="common">Yeast</name>
    <name type="synonym">Issatchenkia orientalis</name>
    <dbReference type="NCBI Taxonomy" id="4909"/>
    <lineage>
        <taxon>Eukaryota</taxon>
        <taxon>Fungi</taxon>
        <taxon>Dikarya</taxon>
        <taxon>Ascomycota</taxon>
        <taxon>Saccharomycotina</taxon>
        <taxon>Pichiomycetes</taxon>
        <taxon>Pichiales</taxon>
        <taxon>Pichiaceae</taxon>
        <taxon>Pichia</taxon>
    </lineage>
</organism>
<dbReference type="VEuPathDB" id="FungiDB:C5L36_0C07350"/>
<dbReference type="AlphaFoldDB" id="A0A099NY17"/>